<dbReference type="EMBL" id="JYIX01000028">
    <property type="protein sequence ID" value="KJL34390.1"/>
    <property type="molecule type" value="Genomic_DNA"/>
</dbReference>
<dbReference type="AlphaFoldDB" id="A0A0F0LQ43"/>
<organism evidence="2 3">
    <name type="scientific">Microbacterium azadirachtae</name>
    <dbReference type="NCBI Taxonomy" id="582680"/>
    <lineage>
        <taxon>Bacteria</taxon>
        <taxon>Bacillati</taxon>
        <taxon>Actinomycetota</taxon>
        <taxon>Actinomycetes</taxon>
        <taxon>Micrococcales</taxon>
        <taxon>Microbacteriaceae</taxon>
        <taxon>Microbacterium</taxon>
    </lineage>
</organism>
<keyword evidence="1" id="KW-1133">Transmembrane helix</keyword>
<evidence type="ECO:0000256" key="1">
    <source>
        <dbReference type="SAM" id="Phobius"/>
    </source>
</evidence>
<protein>
    <submittedName>
        <fullName evidence="2">Uncharacterized protein</fullName>
    </submittedName>
</protein>
<comment type="caution">
    <text evidence="2">The sequence shown here is derived from an EMBL/GenBank/DDBJ whole genome shotgun (WGS) entry which is preliminary data.</text>
</comment>
<gene>
    <name evidence="2" type="ORF">RS86_00876</name>
</gene>
<sequence length="67" mass="7103">MKLWHWAVIQVALIVVLAAGLAVAISADLPLLKVATLVVVVGGSAALAMVAKRDRGRNEPADHDQHR</sequence>
<reference evidence="2 3" key="1">
    <citation type="submission" date="2015-02" db="EMBL/GenBank/DDBJ databases">
        <title>Draft genome sequences of ten Microbacterium spp. with emphasis on heavy metal contaminated environments.</title>
        <authorList>
            <person name="Corretto E."/>
        </authorList>
    </citation>
    <scope>NUCLEOTIDE SEQUENCE [LARGE SCALE GENOMIC DNA]</scope>
    <source>
        <strain evidence="2 3">ARN176</strain>
    </source>
</reference>
<dbReference type="PATRIC" id="fig|582680.6.peg.901"/>
<feature type="transmembrane region" description="Helical" evidence="1">
    <location>
        <begin position="34"/>
        <end position="51"/>
    </location>
</feature>
<dbReference type="RefSeq" id="WP_045271011.1">
    <property type="nucleotide sequence ID" value="NZ_JYIX01000028.1"/>
</dbReference>
<evidence type="ECO:0000313" key="2">
    <source>
        <dbReference type="EMBL" id="KJL34390.1"/>
    </source>
</evidence>
<evidence type="ECO:0000313" key="3">
    <source>
        <dbReference type="Proteomes" id="UP000033740"/>
    </source>
</evidence>
<keyword evidence="1" id="KW-0472">Membrane</keyword>
<dbReference type="Proteomes" id="UP000033740">
    <property type="component" value="Unassembled WGS sequence"/>
</dbReference>
<proteinExistence type="predicted"/>
<accession>A0A0F0LQ43</accession>
<name>A0A0F0LQ43_9MICO</name>
<keyword evidence="1" id="KW-0812">Transmembrane</keyword>
<keyword evidence="3" id="KW-1185">Reference proteome</keyword>